<dbReference type="Pfam" id="PF01944">
    <property type="entry name" value="SpoIIM"/>
    <property type="match status" value="1"/>
</dbReference>
<organism evidence="2 3">
    <name type="scientific">Chondromyces apiculatus DSM 436</name>
    <dbReference type="NCBI Taxonomy" id="1192034"/>
    <lineage>
        <taxon>Bacteria</taxon>
        <taxon>Pseudomonadati</taxon>
        <taxon>Myxococcota</taxon>
        <taxon>Polyangia</taxon>
        <taxon>Polyangiales</taxon>
        <taxon>Polyangiaceae</taxon>
        <taxon>Chondromyces</taxon>
    </lineage>
</organism>
<protein>
    <recommendedName>
        <fullName evidence="4">Stage II sporulation protein M</fullName>
    </recommendedName>
</protein>
<reference evidence="2 3" key="1">
    <citation type="submission" date="2013-05" db="EMBL/GenBank/DDBJ databases">
        <title>Genome assembly of Chondromyces apiculatus DSM 436.</title>
        <authorList>
            <person name="Sharma G."/>
            <person name="Khatri I."/>
            <person name="Kaur C."/>
            <person name="Mayilraj S."/>
            <person name="Subramanian S."/>
        </authorList>
    </citation>
    <scope>NUCLEOTIDE SEQUENCE [LARGE SCALE GENOMIC DNA]</scope>
    <source>
        <strain evidence="2 3">DSM 436</strain>
    </source>
</reference>
<evidence type="ECO:0000313" key="3">
    <source>
        <dbReference type="Proteomes" id="UP000019678"/>
    </source>
</evidence>
<dbReference type="RefSeq" id="WP_044238692.1">
    <property type="nucleotide sequence ID" value="NZ_ASRX01000013.1"/>
</dbReference>
<evidence type="ECO:0000313" key="2">
    <source>
        <dbReference type="EMBL" id="EYF06934.1"/>
    </source>
</evidence>
<proteinExistence type="predicted"/>
<dbReference type="InterPro" id="IPR002798">
    <property type="entry name" value="SpoIIM-like"/>
</dbReference>
<feature type="transmembrane region" description="Helical" evidence="1">
    <location>
        <begin position="280"/>
        <end position="299"/>
    </location>
</feature>
<evidence type="ECO:0000256" key="1">
    <source>
        <dbReference type="SAM" id="Phobius"/>
    </source>
</evidence>
<dbReference type="PANTHER" id="PTHR35337:SF1">
    <property type="entry name" value="SLR1478 PROTEIN"/>
    <property type="match status" value="1"/>
</dbReference>
<evidence type="ECO:0008006" key="4">
    <source>
        <dbReference type="Google" id="ProtNLM"/>
    </source>
</evidence>
<comment type="caution">
    <text evidence="2">The sequence shown here is derived from an EMBL/GenBank/DDBJ whole genome shotgun (WGS) entry which is preliminary data.</text>
</comment>
<keyword evidence="1" id="KW-0812">Transmembrane</keyword>
<feature type="transmembrane region" description="Helical" evidence="1">
    <location>
        <begin position="305"/>
        <end position="324"/>
    </location>
</feature>
<name>A0A017TCF3_9BACT</name>
<keyword evidence="3" id="KW-1185">Reference proteome</keyword>
<dbReference type="Proteomes" id="UP000019678">
    <property type="component" value="Unassembled WGS sequence"/>
</dbReference>
<keyword evidence="1" id="KW-0472">Membrane</keyword>
<sequence>MAAFILKSFEFRREREATWTELEVLVGRVERQGIASLTEEQLRRLPLLYRGALSSLSVARAISLDKNLLTYLEGLVARAYVCVYSPRRRFFGEALAFFSRRFPALVVGMRRALLVTTVLMLAGTGVGLALTLFDPERYYSFVEPAMAGGRGPTSSREELAEILRHGSDGEGQLTAFASFLFTHNAKIGLSCFALGFLGGVPVLLLVFVNGLTLGAMLAIHVQKGLGLDFVAWVLPHGVTELFAVCLCGAAGLSVGQALIFPGRLRRLDSLARRGREAGAVVVGAVLLFFIAALLEGYFRQIVHHIPARLAVALVTALLWIGYFLRFGKQRGAG</sequence>
<dbReference type="OrthoDB" id="9800053at2"/>
<accession>A0A017TCF3</accession>
<keyword evidence="1" id="KW-1133">Transmembrane helix</keyword>
<feature type="transmembrane region" description="Helical" evidence="1">
    <location>
        <begin position="241"/>
        <end position="260"/>
    </location>
</feature>
<gene>
    <name evidence="2" type="ORF">CAP_1192</name>
</gene>
<dbReference type="EMBL" id="ASRX01000013">
    <property type="protein sequence ID" value="EYF06934.1"/>
    <property type="molecule type" value="Genomic_DNA"/>
</dbReference>
<feature type="transmembrane region" description="Helical" evidence="1">
    <location>
        <begin position="187"/>
        <end position="208"/>
    </location>
</feature>
<dbReference type="AlphaFoldDB" id="A0A017TCF3"/>
<dbReference type="eggNOG" id="COG1300">
    <property type="taxonomic scope" value="Bacteria"/>
</dbReference>
<dbReference type="PANTHER" id="PTHR35337">
    <property type="entry name" value="SLR1478 PROTEIN"/>
    <property type="match status" value="1"/>
</dbReference>
<dbReference type="STRING" id="1192034.CAP_1192"/>
<feature type="transmembrane region" description="Helical" evidence="1">
    <location>
        <begin position="112"/>
        <end position="133"/>
    </location>
</feature>